<dbReference type="OrthoDB" id="448055at2759"/>
<reference evidence="4 5" key="1">
    <citation type="submission" date="2020-04" db="EMBL/GenBank/DDBJ databases">
        <title>Perkinsus chesapeaki whole genome sequence.</title>
        <authorList>
            <person name="Bogema D.R."/>
        </authorList>
    </citation>
    <scope>NUCLEOTIDE SEQUENCE [LARGE SCALE GENOMIC DNA]</scope>
    <source>
        <strain evidence="4">ATCC PRA-425</strain>
    </source>
</reference>
<organism evidence="4 5">
    <name type="scientific">Perkinsus chesapeaki</name>
    <name type="common">Clam parasite</name>
    <name type="synonym">Perkinsus andrewsi</name>
    <dbReference type="NCBI Taxonomy" id="330153"/>
    <lineage>
        <taxon>Eukaryota</taxon>
        <taxon>Sar</taxon>
        <taxon>Alveolata</taxon>
        <taxon>Perkinsozoa</taxon>
        <taxon>Perkinsea</taxon>
        <taxon>Perkinsida</taxon>
        <taxon>Perkinsidae</taxon>
        <taxon>Perkinsus</taxon>
    </lineage>
</organism>
<dbReference type="EMBL" id="JAAPAO010000846">
    <property type="protein sequence ID" value="KAF4653166.1"/>
    <property type="molecule type" value="Genomic_DNA"/>
</dbReference>
<dbReference type="Gene3D" id="4.10.1000.10">
    <property type="entry name" value="Zinc finger, CCCH-type"/>
    <property type="match status" value="1"/>
</dbReference>
<keyword evidence="5" id="KW-1185">Reference proteome</keyword>
<dbReference type="PROSITE" id="PS50103">
    <property type="entry name" value="ZF_C3H1"/>
    <property type="match status" value="1"/>
</dbReference>
<dbReference type="GO" id="GO:0008270">
    <property type="term" value="F:zinc ion binding"/>
    <property type="evidence" value="ECO:0007669"/>
    <property type="project" value="UniProtKB-KW"/>
</dbReference>
<keyword evidence="1" id="KW-0863">Zinc-finger</keyword>
<evidence type="ECO:0000256" key="1">
    <source>
        <dbReference type="PROSITE-ProRule" id="PRU00723"/>
    </source>
</evidence>
<evidence type="ECO:0000256" key="2">
    <source>
        <dbReference type="SAM" id="MobiDB-lite"/>
    </source>
</evidence>
<feature type="zinc finger region" description="C3H1-type" evidence="1">
    <location>
        <begin position="383"/>
        <end position="418"/>
    </location>
</feature>
<feature type="compositionally biased region" description="Basic and acidic residues" evidence="2">
    <location>
        <begin position="76"/>
        <end position="90"/>
    </location>
</feature>
<evidence type="ECO:0000259" key="3">
    <source>
        <dbReference type="PROSITE" id="PS50103"/>
    </source>
</evidence>
<proteinExistence type="predicted"/>
<protein>
    <recommendedName>
        <fullName evidence="3">C3H1-type domain-containing protein</fullName>
    </recommendedName>
</protein>
<keyword evidence="1" id="KW-0862">Zinc</keyword>
<keyword evidence="1" id="KW-0479">Metal-binding</keyword>
<accession>A0A7J6L3E5</accession>
<sequence length="538" mass="57978">MSQTTTTAAAVTEDHRASGKVPTGGGGGNRHHHNRVWRWSGPPTSAGTLRWVVKPSRSRGKGGGGGGGHRRFHGHPKGDGKDSGRVEADKTSTVAESLEGFEEEEQRKGSSAQSTASGYSTPVSEDLASSRTDEVERLGNGGAQQRSCVQCPPSHASPPSTCSGVRDGAQLETSAELLDNESAAGAIPQEMALSTSLRIAWGAMTCTCPECTQRVADQVLNAYTSGSIPTTDEAVRVGHEAVSEVGVRGGNAAASSGHLKASRVRLMERTCEVGLSAAPVPLLDPAKARHAPRDFQCRDDPIPSGNESAVHSGGLIVPVERRRVWDLGIWYRLYCAGTARRTGFGMIELGFSAQHSLHGCPSLSNRHPSPADAGLTNFNTKHPCRLRLCGNMSRACREEILYGRCKRGSACQFSHDRSYSKALLKMHKSSMCPWGRDCYFGTNCLYSHTRAEVEKAQEWLIGGQLDEYCREAYLAHQSRMTTELFIELQKKHQYRYQDPFYSAMTMLPSGDGSLTAPMASQFGPPRAASYSGLGGSYQ</sequence>
<name>A0A7J6L3E5_PERCH</name>
<feature type="region of interest" description="Disordered" evidence="2">
    <location>
        <begin position="1"/>
        <end position="166"/>
    </location>
</feature>
<dbReference type="InterPro" id="IPR000571">
    <property type="entry name" value="Znf_CCCH"/>
</dbReference>
<comment type="caution">
    <text evidence="4">The sequence shown here is derived from an EMBL/GenBank/DDBJ whole genome shotgun (WGS) entry which is preliminary data.</text>
</comment>
<feature type="domain" description="C3H1-type" evidence="3">
    <location>
        <begin position="383"/>
        <end position="418"/>
    </location>
</feature>
<dbReference type="Proteomes" id="UP000591131">
    <property type="component" value="Unassembled WGS sequence"/>
</dbReference>
<gene>
    <name evidence="4" type="ORF">FOL47_010662</name>
</gene>
<evidence type="ECO:0000313" key="5">
    <source>
        <dbReference type="Proteomes" id="UP000591131"/>
    </source>
</evidence>
<evidence type="ECO:0000313" key="4">
    <source>
        <dbReference type="EMBL" id="KAF4653166.1"/>
    </source>
</evidence>
<feature type="compositionally biased region" description="Polar residues" evidence="2">
    <location>
        <begin position="109"/>
        <end position="130"/>
    </location>
</feature>
<dbReference type="AlphaFoldDB" id="A0A7J6L3E5"/>